<feature type="domain" description="TTHB210-like" evidence="2">
    <location>
        <begin position="50"/>
        <end position="105"/>
    </location>
</feature>
<dbReference type="InterPro" id="IPR033786">
    <property type="entry name" value="TTHB210-like"/>
</dbReference>
<dbReference type="Proteomes" id="UP001601444">
    <property type="component" value="Unassembled WGS sequence"/>
</dbReference>
<evidence type="ECO:0000313" key="3">
    <source>
        <dbReference type="EMBL" id="MFF0543389.1"/>
    </source>
</evidence>
<dbReference type="Pfam" id="PF18197">
    <property type="entry name" value="TTHB210-like"/>
    <property type="match status" value="1"/>
</dbReference>
<dbReference type="CDD" id="cd11669">
    <property type="entry name" value="TTHB210-like"/>
    <property type="match status" value="1"/>
</dbReference>
<gene>
    <name evidence="3" type="ORF">ACFYTF_11200</name>
</gene>
<dbReference type="RefSeq" id="WP_387700024.1">
    <property type="nucleotide sequence ID" value="NZ_JBIAMX010000005.1"/>
</dbReference>
<dbReference type="InterPro" id="IPR040832">
    <property type="entry name" value="TTHB210-like_dom"/>
</dbReference>
<evidence type="ECO:0000259" key="2">
    <source>
        <dbReference type="Pfam" id="PF18197"/>
    </source>
</evidence>
<reference evidence="3 4" key="1">
    <citation type="submission" date="2024-10" db="EMBL/GenBank/DDBJ databases">
        <title>The Natural Products Discovery Center: Release of the First 8490 Sequenced Strains for Exploring Actinobacteria Biosynthetic Diversity.</title>
        <authorList>
            <person name="Kalkreuter E."/>
            <person name="Kautsar S.A."/>
            <person name="Yang D."/>
            <person name="Bader C.D."/>
            <person name="Teijaro C.N."/>
            <person name="Fluegel L."/>
            <person name="Davis C.M."/>
            <person name="Simpson J.R."/>
            <person name="Lauterbach L."/>
            <person name="Steele A.D."/>
            <person name="Gui C."/>
            <person name="Meng S."/>
            <person name="Li G."/>
            <person name="Viehrig K."/>
            <person name="Ye F."/>
            <person name="Su P."/>
            <person name="Kiefer A.F."/>
            <person name="Nichols A."/>
            <person name="Cepeda A.J."/>
            <person name="Yan W."/>
            <person name="Fan B."/>
            <person name="Jiang Y."/>
            <person name="Adhikari A."/>
            <person name="Zheng C.-J."/>
            <person name="Schuster L."/>
            <person name="Cowan T.M."/>
            <person name="Smanski M.J."/>
            <person name="Chevrette M.G."/>
            <person name="De Carvalho L.P.S."/>
            <person name="Shen B."/>
        </authorList>
    </citation>
    <scope>NUCLEOTIDE SEQUENCE [LARGE SCALE GENOMIC DNA]</scope>
    <source>
        <strain evidence="3 4">NPDC004045</strain>
    </source>
</reference>
<comment type="caution">
    <text evidence="3">The sequence shown here is derived from an EMBL/GenBank/DDBJ whole genome shotgun (WGS) entry which is preliminary data.</text>
</comment>
<feature type="chain" id="PRO_5046401858" evidence="1">
    <location>
        <begin position="23"/>
        <end position="266"/>
    </location>
</feature>
<protein>
    <submittedName>
        <fullName evidence="3">DUF5602 domain-containing protein</fullName>
    </submittedName>
</protein>
<proteinExistence type="predicted"/>
<organism evidence="3 4">
    <name type="scientific">Nocardia thailandica</name>
    <dbReference type="NCBI Taxonomy" id="257275"/>
    <lineage>
        <taxon>Bacteria</taxon>
        <taxon>Bacillati</taxon>
        <taxon>Actinomycetota</taxon>
        <taxon>Actinomycetes</taxon>
        <taxon>Mycobacteriales</taxon>
        <taxon>Nocardiaceae</taxon>
        <taxon>Nocardia</taxon>
    </lineage>
</organism>
<feature type="signal peptide" evidence="1">
    <location>
        <begin position="1"/>
        <end position="22"/>
    </location>
</feature>
<accession>A0ABW6PLW3</accession>
<name>A0ABW6PLW3_9NOCA</name>
<keyword evidence="4" id="KW-1185">Reference proteome</keyword>
<evidence type="ECO:0000256" key="1">
    <source>
        <dbReference type="SAM" id="SignalP"/>
    </source>
</evidence>
<keyword evidence="1" id="KW-0732">Signal</keyword>
<evidence type="ECO:0000313" key="4">
    <source>
        <dbReference type="Proteomes" id="UP001601444"/>
    </source>
</evidence>
<dbReference type="PROSITE" id="PS51257">
    <property type="entry name" value="PROKAR_LIPOPROTEIN"/>
    <property type="match status" value="1"/>
</dbReference>
<sequence>MAHRWAAAVAAALLAAGLVACSDGDDGPHTYYGAERAMGNGQIRTFVTTDGDGTPTEVGLRIQEDAVQGLPAGDGMSMTAPMASPALALPEQAAGTVVDHLTFDWVPHGHPPVGVFDQPHFDTHFYFIDAAAVQAMDPADPDFLTEAAVEPAPRYMPAGYVTIPGEPIEAQAVPYMGVHWVNPAGVVPGQFTQTLINGAWNGQYIFTEPMFTREWLLTKPDFSGEIAQPQAYQHTGRYPTTYAITFDDQSKEYVVTLGGMTERTAS</sequence>
<dbReference type="EMBL" id="JBIAMX010000005">
    <property type="protein sequence ID" value="MFF0543389.1"/>
    <property type="molecule type" value="Genomic_DNA"/>
</dbReference>